<dbReference type="EC" id="4.3.1.17" evidence="4"/>
<dbReference type="FunFam" id="3.40.50.1100:FF:000031">
    <property type="entry name" value="L-serine dehydratase/L-threonine deaminase"/>
    <property type="match status" value="1"/>
</dbReference>
<keyword evidence="7" id="KW-0443">Lipid metabolism</keyword>
<protein>
    <recommendedName>
        <fullName evidence="9">L-serine deaminase</fullName>
        <ecNumber evidence="4">4.3.1.17</ecNumber>
        <ecNumber evidence="5">4.3.1.19</ecNumber>
    </recommendedName>
    <alternativeName>
        <fullName evidence="10">L-threonine dehydratase</fullName>
    </alternativeName>
</protein>
<feature type="compositionally biased region" description="Polar residues" evidence="12">
    <location>
        <begin position="12"/>
        <end position="28"/>
    </location>
</feature>
<dbReference type="GO" id="GO:0030170">
    <property type="term" value="F:pyridoxal phosphate binding"/>
    <property type="evidence" value="ECO:0007669"/>
    <property type="project" value="InterPro"/>
</dbReference>
<dbReference type="Proteomes" id="UP001178461">
    <property type="component" value="Chromosome 16"/>
</dbReference>
<dbReference type="GO" id="GO:0004794">
    <property type="term" value="F:threonine deaminase activity"/>
    <property type="evidence" value="ECO:0007669"/>
    <property type="project" value="UniProtKB-EC"/>
</dbReference>
<evidence type="ECO:0000259" key="13">
    <source>
        <dbReference type="Pfam" id="PF00291"/>
    </source>
</evidence>
<dbReference type="GO" id="GO:0006629">
    <property type="term" value="P:lipid metabolic process"/>
    <property type="evidence" value="ECO:0007669"/>
    <property type="project" value="UniProtKB-KW"/>
</dbReference>
<evidence type="ECO:0000256" key="2">
    <source>
        <dbReference type="ARBA" id="ARBA00001933"/>
    </source>
</evidence>
<reference evidence="14" key="1">
    <citation type="submission" date="2022-12" db="EMBL/GenBank/DDBJ databases">
        <authorList>
            <person name="Alioto T."/>
            <person name="Alioto T."/>
            <person name="Gomez Garrido J."/>
        </authorList>
    </citation>
    <scope>NUCLEOTIDE SEQUENCE</scope>
</reference>
<dbReference type="EC" id="4.3.1.19" evidence="5"/>
<dbReference type="InterPro" id="IPR000634">
    <property type="entry name" value="Ser/Thr_deHydtase_PyrdxlP-BS"/>
</dbReference>
<dbReference type="PROSITE" id="PS00165">
    <property type="entry name" value="DEHYDRATASE_SER_THR"/>
    <property type="match status" value="2"/>
</dbReference>
<dbReference type="SUPFAM" id="SSF53686">
    <property type="entry name" value="Tryptophan synthase beta subunit-like PLP-dependent enzymes"/>
    <property type="match status" value="2"/>
</dbReference>
<evidence type="ECO:0000256" key="7">
    <source>
        <dbReference type="ARBA" id="ARBA00023098"/>
    </source>
</evidence>
<evidence type="ECO:0000256" key="10">
    <source>
        <dbReference type="ARBA" id="ARBA00042605"/>
    </source>
</evidence>
<dbReference type="PANTHER" id="PTHR48078">
    <property type="entry name" value="THREONINE DEHYDRATASE, MITOCHONDRIAL-RELATED"/>
    <property type="match status" value="1"/>
</dbReference>
<evidence type="ECO:0000313" key="14">
    <source>
        <dbReference type="EMBL" id="CAI5797691.1"/>
    </source>
</evidence>
<dbReference type="PANTHER" id="PTHR48078:SF8">
    <property type="entry name" value="L-SERINE DEHYDRATASE_L-THREONINE DEAMINASE"/>
    <property type="match status" value="1"/>
</dbReference>
<sequence>MSQSLEFDLSPPANQKSGDSGISFATSKGTLPRLRSDLWLEERKGDDLRGEGSDPRQLSTMASSKPFHVVTPLRVSPHLSKLAGTKVYLKLENSQPTGSFKIRGIGNFCKAMAEKGSKEFVSASAGNAGLATAYCAKLLEIPATIYVPQSTPAFTVERMKDEGATVCFGQTLDECKNTAQEMVKRNSDWTFVPPFGDPLISEGHKTMVAEMKEQMESKPGVIVLSVGGGGMLCGVIQGLREAGWDDVPIIAMETWGAHSFHAALKQGELVTLPKITSIATTLGAATVAEEALKLAQEHCVISQVVTDPEAVAGIPRFLDAEKILVEPACGATLAVIYSGLIKTLQKECKLPRDLESMVIIVCGGNNITLEELDRLKDDLPPREHCPPPRSDLGLEERKGDDLRGEGSDPQQLSTMASSKPFHVVTPLRISPHLSKLAGTKVYLKLENTQPTCSFKIRGIGNFCKSWAEKHCQQFVCASAGNAGLAAAYSAKQLGIPAIIFVPQSTPAITMERMEDEGATVCMQQTLEECQNIAKEMAKGSSNSTYVPPFDDPLIWEGHKTMVTEMKEQMESTPGAIILSVGGGGMLCGVIQGLREVGWDKVPIIAMETRGAHSLNASLEEKKLVTLPEITSIATTLGAATVAEEALKLAQEHPVISQVVDDSDAVAAVGKFLDEERMLVEPACGASLAAVYCELTKTLQKDGKLPNELESIVIIVCGGNNITMEELDCLKEQLSSDNGDLVECELAMATWNNPCNIFAASLQKSMGACAH</sequence>
<organism evidence="14 15">
    <name type="scientific">Podarcis lilfordi</name>
    <name type="common">Lilford's wall lizard</name>
    <dbReference type="NCBI Taxonomy" id="74358"/>
    <lineage>
        <taxon>Eukaryota</taxon>
        <taxon>Metazoa</taxon>
        <taxon>Chordata</taxon>
        <taxon>Craniata</taxon>
        <taxon>Vertebrata</taxon>
        <taxon>Euteleostomi</taxon>
        <taxon>Lepidosauria</taxon>
        <taxon>Squamata</taxon>
        <taxon>Bifurcata</taxon>
        <taxon>Unidentata</taxon>
        <taxon>Episquamata</taxon>
        <taxon>Laterata</taxon>
        <taxon>Lacertibaenia</taxon>
        <taxon>Lacertidae</taxon>
        <taxon>Podarcis</taxon>
    </lineage>
</organism>
<dbReference type="InterPro" id="IPR050147">
    <property type="entry name" value="Ser/Thr_Dehydratase"/>
</dbReference>
<keyword evidence="8" id="KW-0456">Lyase</keyword>
<evidence type="ECO:0000256" key="12">
    <source>
        <dbReference type="SAM" id="MobiDB-lite"/>
    </source>
</evidence>
<evidence type="ECO:0000256" key="4">
    <source>
        <dbReference type="ARBA" id="ARBA00012093"/>
    </source>
</evidence>
<feature type="region of interest" description="Disordered" evidence="12">
    <location>
        <begin position="1"/>
        <end position="28"/>
    </location>
</feature>
<dbReference type="Pfam" id="PF00291">
    <property type="entry name" value="PALP"/>
    <property type="match status" value="2"/>
</dbReference>
<keyword evidence="15" id="KW-1185">Reference proteome</keyword>
<dbReference type="GO" id="GO:0009097">
    <property type="term" value="P:isoleucine biosynthetic process"/>
    <property type="evidence" value="ECO:0007669"/>
    <property type="project" value="TreeGrafter"/>
</dbReference>
<dbReference type="InterPro" id="IPR001926">
    <property type="entry name" value="TrpB-like_PALP"/>
</dbReference>
<evidence type="ECO:0000256" key="5">
    <source>
        <dbReference type="ARBA" id="ARBA00012096"/>
    </source>
</evidence>
<dbReference type="AlphaFoldDB" id="A0AA35LJY6"/>
<comment type="catalytic activity">
    <reaction evidence="1">
        <text>L-threonine = 2-oxobutanoate + NH4(+)</text>
        <dbReference type="Rhea" id="RHEA:22108"/>
        <dbReference type="ChEBI" id="CHEBI:16763"/>
        <dbReference type="ChEBI" id="CHEBI:28938"/>
        <dbReference type="ChEBI" id="CHEBI:57926"/>
        <dbReference type="EC" id="4.3.1.19"/>
    </reaction>
</comment>
<evidence type="ECO:0000256" key="6">
    <source>
        <dbReference type="ARBA" id="ARBA00022898"/>
    </source>
</evidence>
<dbReference type="GO" id="GO:0006565">
    <property type="term" value="P:L-serine catabolic process"/>
    <property type="evidence" value="ECO:0007669"/>
    <property type="project" value="TreeGrafter"/>
</dbReference>
<name>A0AA35LJY6_9SAUR</name>
<gene>
    <name evidence="14" type="ORF">PODLI_1B017376</name>
</gene>
<keyword evidence="6" id="KW-0663">Pyridoxal phosphate</keyword>
<evidence type="ECO:0000313" key="15">
    <source>
        <dbReference type="Proteomes" id="UP001178461"/>
    </source>
</evidence>
<dbReference type="GO" id="GO:0003941">
    <property type="term" value="F:L-serine ammonia-lyase activity"/>
    <property type="evidence" value="ECO:0007669"/>
    <property type="project" value="UniProtKB-EC"/>
</dbReference>
<evidence type="ECO:0000256" key="9">
    <source>
        <dbReference type="ARBA" id="ARBA00041766"/>
    </source>
</evidence>
<comment type="cofactor">
    <cofactor evidence="2">
        <name>pyridoxal 5'-phosphate</name>
        <dbReference type="ChEBI" id="CHEBI:597326"/>
    </cofactor>
</comment>
<evidence type="ECO:0000256" key="8">
    <source>
        <dbReference type="ARBA" id="ARBA00023239"/>
    </source>
</evidence>
<dbReference type="CDD" id="cd06448">
    <property type="entry name" value="L-Ser-dehyd"/>
    <property type="match status" value="2"/>
</dbReference>
<dbReference type="InterPro" id="IPR036052">
    <property type="entry name" value="TrpB-like_PALP_sf"/>
</dbReference>
<feature type="region of interest" description="Disordered" evidence="12">
    <location>
        <begin position="377"/>
        <end position="415"/>
    </location>
</feature>
<comment type="similarity">
    <text evidence="3">Belongs to the serine/threonine dehydratase family.</text>
</comment>
<dbReference type="Gene3D" id="3.40.50.1100">
    <property type="match status" value="4"/>
</dbReference>
<evidence type="ECO:0000256" key="11">
    <source>
        <dbReference type="ARBA" id="ARBA00049406"/>
    </source>
</evidence>
<evidence type="ECO:0000256" key="1">
    <source>
        <dbReference type="ARBA" id="ARBA00001274"/>
    </source>
</evidence>
<evidence type="ECO:0000256" key="3">
    <source>
        <dbReference type="ARBA" id="ARBA00010869"/>
    </source>
</evidence>
<feature type="compositionally biased region" description="Basic and acidic residues" evidence="12">
    <location>
        <begin position="377"/>
        <end position="406"/>
    </location>
</feature>
<dbReference type="GO" id="GO:0006567">
    <property type="term" value="P:L-threonine catabolic process"/>
    <property type="evidence" value="ECO:0007669"/>
    <property type="project" value="TreeGrafter"/>
</dbReference>
<comment type="catalytic activity">
    <reaction evidence="11">
        <text>L-serine = pyruvate + NH4(+)</text>
        <dbReference type="Rhea" id="RHEA:19169"/>
        <dbReference type="ChEBI" id="CHEBI:15361"/>
        <dbReference type="ChEBI" id="CHEBI:28938"/>
        <dbReference type="ChEBI" id="CHEBI:33384"/>
        <dbReference type="EC" id="4.3.1.17"/>
    </reaction>
</comment>
<accession>A0AA35LJY6</accession>
<feature type="domain" description="Tryptophan synthase beta chain-like PALP" evidence="13">
    <location>
        <begin position="69"/>
        <end position="363"/>
    </location>
</feature>
<feature type="domain" description="Tryptophan synthase beta chain-like PALP" evidence="13">
    <location>
        <begin position="423"/>
        <end position="717"/>
    </location>
</feature>
<proteinExistence type="inferred from homology"/>
<dbReference type="EMBL" id="OX395143">
    <property type="protein sequence ID" value="CAI5797691.1"/>
    <property type="molecule type" value="Genomic_DNA"/>
</dbReference>